<dbReference type="CDD" id="cd09874">
    <property type="entry name" value="PIN_MT3492-like"/>
    <property type="match status" value="1"/>
</dbReference>
<dbReference type="HAMAP" id="MF_00265">
    <property type="entry name" value="VapC_Nob1"/>
    <property type="match status" value="1"/>
</dbReference>
<dbReference type="GO" id="GO:0004540">
    <property type="term" value="F:RNA nuclease activity"/>
    <property type="evidence" value="ECO:0007669"/>
    <property type="project" value="InterPro"/>
</dbReference>
<dbReference type="GO" id="GO:0000287">
    <property type="term" value="F:magnesium ion binding"/>
    <property type="evidence" value="ECO:0007669"/>
    <property type="project" value="UniProtKB-UniRule"/>
</dbReference>
<proteinExistence type="inferred from homology"/>
<dbReference type="Proteomes" id="UP000183376">
    <property type="component" value="Chromosome I"/>
</dbReference>
<sequence>MIYLDTAALVKLVRRERHSEELVDWLNAPWHNTLPRVASALAEIELPRAVRRNAPEAAAGVPPVLASLYLVEMDATIRQTAAAYPDPFLRSLDAVHLATADLLSRRPGAELTAFVTYDRRLAEAARGVGLPVWPE</sequence>
<comment type="function">
    <text evidence="6">Toxic component of a toxin-antitoxin (TA) system. An RNase.</text>
</comment>
<dbReference type="EMBL" id="LT629701">
    <property type="protein sequence ID" value="SDM78708.1"/>
    <property type="molecule type" value="Genomic_DNA"/>
</dbReference>
<dbReference type="SUPFAM" id="SSF88723">
    <property type="entry name" value="PIN domain-like"/>
    <property type="match status" value="1"/>
</dbReference>
<reference evidence="8 9" key="1">
    <citation type="submission" date="2016-10" db="EMBL/GenBank/DDBJ databases">
        <authorList>
            <person name="de Groot N.N."/>
        </authorList>
    </citation>
    <scope>NUCLEOTIDE SEQUENCE [LARGE SCALE GENOMIC DNA]</scope>
    <source>
        <strain evidence="8 9">DSM 44149</strain>
    </source>
</reference>
<comment type="cofactor">
    <cofactor evidence="6">
        <name>Mg(2+)</name>
        <dbReference type="ChEBI" id="CHEBI:18420"/>
    </cofactor>
</comment>
<dbReference type="InterPro" id="IPR029060">
    <property type="entry name" value="PIN-like_dom_sf"/>
</dbReference>
<evidence type="ECO:0000256" key="1">
    <source>
        <dbReference type="ARBA" id="ARBA00022649"/>
    </source>
</evidence>
<dbReference type="EC" id="3.1.-.-" evidence="6"/>
<feature type="binding site" evidence="6">
    <location>
        <position position="5"/>
    </location>
    <ligand>
        <name>Mg(2+)</name>
        <dbReference type="ChEBI" id="CHEBI:18420"/>
    </ligand>
</feature>
<accession>A0A1G9W2D8</accession>
<evidence type="ECO:0000256" key="3">
    <source>
        <dbReference type="ARBA" id="ARBA00022723"/>
    </source>
</evidence>
<evidence type="ECO:0000313" key="8">
    <source>
        <dbReference type="EMBL" id="SDM78708.1"/>
    </source>
</evidence>
<dbReference type="AlphaFoldDB" id="A0A1G9W2D8"/>
<dbReference type="RefSeq" id="WP_030431533.1">
    <property type="nucleotide sequence ID" value="NZ_JOEF01000019.1"/>
</dbReference>
<evidence type="ECO:0000256" key="5">
    <source>
        <dbReference type="ARBA" id="ARBA00022842"/>
    </source>
</evidence>
<evidence type="ECO:0000259" key="7">
    <source>
        <dbReference type="Pfam" id="PF01850"/>
    </source>
</evidence>
<dbReference type="Pfam" id="PF01850">
    <property type="entry name" value="PIN"/>
    <property type="match status" value="1"/>
</dbReference>
<name>A0A1G9W2D8_ALLAB</name>
<dbReference type="InterPro" id="IPR022907">
    <property type="entry name" value="VapC_family"/>
</dbReference>
<evidence type="ECO:0000256" key="4">
    <source>
        <dbReference type="ARBA" id="ARBA00022801"/>
    </source>
</evidence>
<dbReference type="OrthoDB" id="1525146at2"/>
<feature type="domain" description="PIN" evidence="7">
    <location>
        <begin position="2"/>
        <end position="126"/>
    </location>
</feature>
<keyword evidence="1 6" id="KW-1277">Toxin-antitoxin system</keyword>
<keyword evidence="2 6" id="KW-0540">Nuclease</keyword>
<keyword evidence="4 6" id="KW-0378">Hydrolase</keyword>
<keyword evidence="5 6" id="KW-0460">Magnesium</keyword>
<protein>
    <recommendedName>
        <fullName evidence="6">Ribonuclease VapC</fullName>
        <shortName evidence="6">RNase VapC</shortName>
        <ecNumber evidence="6">3.1.-.-</ecNumber>
    </recommendedName>
    <alternativeName>
        <fullName evidence="6">Toxin VapC</fullName>
    </alternativeName>
</protein>
<dbReference type="eggNOG" id="COG1848">
    <property type="taxonomic scope" value="Bacteria"/>
</dbReference>
<organism evidence="8 9">
    <name type="scientific">Allokutzneria albata</name>
    <name type="common">Kibdelosporangium albatum</name>
    <dbReference type="NCBI Taxonomy" id="211114"/>
    <lineage>
        <taxon>Bacteria</taxon>
        <taxon>Bacillati</taxon>
        <taxon>Actinomycetota</taxon>
        <taxon>Actinomycetes</taxon>
        <taxon>Pseudonocardiales</taxon>
        <taxon>Pseudonocardiaceae</taxon>
        <taxon>Allokutzneria</taxon>
    </lineage>
</organism>
<evidence type="ECO:0000313" key="9">
    <source>
        <dbReference type="Proteomes" id="UP000183376"/>
    </source>
</evidence>
<dbReference type="InterPro" id="IPR002716">
    <property type="entry name" value="PIN_dom"/>
</dbReference>
<gene>
    <name evidence="6" type="primary">vapC</name>
    <name evidence="8" type="ORF">SAMN04489726_3363</name>
</gene>
<keyword evidence="9" id="KW-1185">Reference proteome</keyword>
<dbReference type="GO" id="GO:0090729">
    <property type="term" value="F:toxin activity"/>
    <property type="evidence" value="ECO:0007669"/>
    <property type="project" value="UniProtKB-KW"/>
</dbReference>
<feature type="binding site" evidence="6">
    <location>
        <position position="93"/>
    </location>
    <ligand>
        <name>Mg(2+)</name>
        <dbReference type="ChEBI" id="CHEBI:18420"/>
    </ligand>
</feature>
<dbReference type="Gene3D" id="3.40.50.1010">
    <property type="entry name" value="5'-nuclease"/>
    <property type="match status" value="1"/>
</dbReference>
<comment type="similarity">
    <text evidence="6">Belongs to the PINc/VapC protein family.</text>
</comment>
<dbReference type="STRING" id="211114.SAMN04489726_3363"/>
<evidence type="ECO:0000256" key="6">
    <source>
        <dbReference type="HAMAP-Rule" id="MF_00265"/>
    </source>
</evidence>
<evidence type="ECO:0000256" key="2">
    <source>
        <dbReference type="ARBA" id="ARBA00022722"/>
    </source>
</evidence>
<keyword evidence="6" id="KW-0800">Toxin</keyword>
<keyword evidence="3 6" id="KW-0479">Metal-binding</keyword>
<dbReference type="GO" id="GO:0016787">
    <property type="term" value="F:hydrolase activity"/>
    <property type="evidence" value="ECO:0007669"/>
    <property type="project" value="UniProtKB-KW"/>
</dbReference>